<feature type="domain" description="GST C-terminal" evidence="5">
    <location>
        <begin position="424"/>
        <end position="547"/>
    </location>
</feature>
<dbReference type="FunFam" id="1.20.1050.10:FF:000012">
    <property type="entry name" value="Tau class glutathione S-transferase"/>
    <property type="match status" value="1"/>
</dbReference>
<dbReference type="Gene3D" id="3.40.30.10">
    <property type="entry name" value="Glutaredoxin"/>
    <property type="match status" value="1"/>
</dbReference>
<protein>
    <recommendedName>
        <fullName evidence="1">glutathione transferase</fullName>
        <ecNumber evidence="1">2.5.1.18</ecNumber>
    </recommendedName>
</protein>
<evidence type="ECO:0000256" key="2">
    <source>
        <dbReference type="ARBA" id="ARBA00022679"/>
    </source>
</evidence>
<dbReference type="EC" id="2.5.1.18" evidence="1"/>
<reference evidence="6 7" key="1">
    <citation type="submission" date="2020-10" db="EMBL/GenBank/DDBJ databases">
        <title>Plant Genome Project.</title>
        <authorList>
            <person name="Zhang R.-G."/>
        </authorList>
    </citation>
    <scope>NUCLEOTIDE SEQUENCE [LARGE SCALE GENOMIC DNA]</scope>
    <source>
        <strain evidence="6">FAFU-HL-1</strain>
        <tissue evidence="6">Leaf</tissue>
    </source>
</reference>
<dbReference type="CDD" id="cd03185">
    <property type="entry name" value="GST_C_Tau"/>
    <property type="match status" value="1"/>
</dbReference>
<comment type="catalytic activity">
    <reaction evidence="3">
        <text>RX + glutathione = an S-substituted glutathione + a halide anion + H(+)</text>
        <dbReference type="Rhea" id="RHEA:16437"/>
        <dbReference type="ChEBI" id="CHEBI:15378"/>
        <dbReference type="ChEBI" id="CHEBI:16042"/>
        <dbReference type="ChEBI" id="CHEBI:17792"/>
        <dbReference type="ChEBI" id="CHEBI:57925"/>
        <dbReference type="ChEBI" id="CHEBI:90779"/>
        <dbReference type="EC" id="2.5.1.18"/>
    </reaction>
</comment>
<dbReference type="AlphaFoldDB" id="A0A835MJQ9"/>
<dbReference type="SUPFAM" id="SSF47616">
    <property type="entry name" value="GST C-terminal domain-like"/>
    <property type="match status" value="1"/>
</dbReference>
<evidence type="ECO:0000259" key="5">
    <source>
        <dbReference type="PROSITE" id="PS50405"/>
    </source>
</evidence>
<dbReference type="Pfam" id="PF02798">
    <property type="entry name" value="GST_N"/>
    <property type="match status" value="1"/>
</dbReference>
<gene>
    <name evidence="6" type="ORF">SADUNF_Sadunf17G0052000</name>
</gene>
<evidence type="ECO:0000313" key="7">
    <source>
        <dbReference type="Proteomes" id="UP000657918"/>
    </source>
</evidence>
<dbReference type="GO" id="GO:0004364">
    <property type="term" value="F:glutathione transferase activity"/>
    <property type="evidence" value="ECO:0007669"/>
    <property type="project" value="UniProtKB-EC"/>
</dbReference>
<dbReference type="OrthoDB" id="4951845at2759"/>
<feature type="domain" description="GST N-terminal" evidence="4">
    <location>
        <begin position="358"/>
        <end position="419"/>
    </location>
</feature>
<keyword evidence="7" id="KW-1185">Reference proteome</keyword>
<dbReference type="Proteomes" id="UP000657918">
    <property type="component" value="Unassembled WGS sequence"/>
</dbReference>
<dbReference type="Pfam" id="PF14223">
    <property type="entry name" value="Retrotran_gag_2"/>
    <property type="match status" value="1"/>
</dbReference>
<dbReference type="InterPro" id="IPR036249">
    <property type="entry name" value="Thioredoxin-like_sf"/>
</dbReference>
<dbReference type="InterPro" id="IPR010987">
    <property type="entry name" value="Glutathione-S-Trfase_C-like"/>
</dbReference>
<dbReference type="SUPFAM" id="SSF52833">
    <property type="entry name" value="Thioredoxin-like"/>
    <property type="match status" value="1"/>
</dbReference>
<evidence type="ECO:0000256" key="3">
    <source>
        <dbReference type="ARBA" id="ARBA00047960"/>
    </source>
</evidence>
<dbReference type="InterPro" id="IPR040079">
    <property type="entry name" value="Glutathione_S-Trfase"/>
</dbReference>
<dbReference type="Pfam" id="PF13410">
    <property type="entry name" value="GST_C_2"/>
    <property type="match status" value="1"/>
</dbReference>
<dbReference type="InterPro" id="IPR045073">
    <property type="entry name" value="Omega/Tau-like"/>
</dbReference>
<dbReference type="InterPro" id="IPR036282">
    <property type="entry name" value="Glutathione-S-Trfase_C_sf"/>
</dbReference>
<dbReference type="InterPro" id="IPR054722">
    <property type="entry name" value="PolX-like_BBD"/>
</dbReference>
<dbReference type="PANTHER" id="PTHR11260:SF679">
    <property type="entry name" value="GLUTATHIONE TRANSFERASE"/>
    <property type="match status" value="1"/>
</dbReference>
<dbReference type="GO" id="GO:0005737">
    <property type="term" value="C:cytoplasm"/>
    <property type="evidence" value="ECO:0007669"/>
    <property type="project" value="TreeGrafter"/>
</dbReference>
<evidence type="ECO:0000259" key="4">
    <source>
        <dbReference type="PROSITE" id="PS50404"/>
    </source>
</evidence>
<evidence type="ECO:0000313" key="6">
    <source>
        <dbReference type="EMBL" id="KAF9663456.1"/>
    </source>
</evidence>
<evidence type="ECO:0000256" key="1">
    <source>
        <dbReference type="ARBA" id="ARBA00012452"/>
    </source>
</evidence>
<dbReference type="Pfam" id="PF22936">
    <property type="entry name" value="Pol_BBD"/>
    <property type="match status" value="1"/>
</dbReference>
<dbReference type="SFLD" id="SFLDG01152">
    <property type="entry name" value="Main.3:_Omega-_and_Tau-like"/>
    <property type="match status" value="1"/>
</dbReference>
<dbReference type="SFLD" id="SFLDS00019">
    <property type="entry name" value="Glutathione_Transferase_(cytos"/>
    <property type="match status" value="1"/>
</dbReference>
<dbReference type="Gene3D" id="1.20.1050.10">
    <property type="match status" value="1"/>
</dbReference>
<name>A0A835MJQ9_9ROSI</name>
<dbReference type="PANTHER" id="PTHR11260">
    <property type="entry name" value="GLUTATHIONE S-TRANSFERASE, GST, SUPERFAMILY, GST DOMAIN CONTAINING"/>
    <property type="match status" value="1"/>
</dbReference>
<dbReference type="SFLD" id="SFLDG00358">
    <property type="entry name" value="Main_(cytGST)"/>
    <property type="match status" value="1"/>
</dbReference>
<comment type="caution">
    <text evidence="6">The sequence shown here is derived from an EMBL/GenBank/DDBJ whole genome shotgun (WGS) entry which is preliminary data.</text>
</comment>
<dbReference type="GO" id="GO:0006749">
    <property type="term" value="P:glutathione metabolic process"/>
    <property type="evidence" value="ECO:0007669"/>
    <property type="project" value="InterPro"/>
</dbReference>
<dbReference type="PROSITE" id="PS50404">
    <property type="entry name" value="GST_NTER"/>
    <property type="match status" value="1"/>
</dbReference>
<accession>A0A835MJQ9</accession>
<dbReference type="InterPro" id="IPR004045">
    <property type="entry name" value="Glutathione_S-Trfase_N"/>
</dbReference>
<dbReference type="CDD" id="cd03058">
    <property type="entry name" value="GST_N_Tau"/>
    <property type="match status" value="1"/>
</dbReference>
<sequence length="553" mass="62931">MAEVKLLGTWPSPFSYRVICDKDNVYSYANGILQPNPAAATWLRTDQLILGWINSSLSDGPLSQVINSESCHDAWMVLETLYGSHTRDRIQHMKGELQTLCKGSCSLEDYLHKAKSLALSLRGAGKPLDEDDLIVCILRGLGSEFDPIVAALNARDMFPSLESVINKLRDFELRIQNTKTTSSNVAFYSNRNRSQQKPQGYAIRERERSGGYFKGQFQGRGKEAYNSRNEDDAAQYKAFAAIQITENADDSWYPDTGANQHMTSNPSEVQGIDSYSGNDTVMVGNGNGLTIVGRGHTTLPTTALKLNNVLVVPEIKKKLLSVSQFTRDNNCYFLFYPWGFLLKDMKTRKVLLKDSTIWALKLKGIPYEYFEEDLSNKSPLLLQCNPVHKKIPVLIHGGKSICESIVILEYLEETWPQNPLMPDDPYERAIARFWVKFLEEKGVAVWIMFFSSGEEKEKAVKDSLEMLKTIEEHALGKKKFFCGDKISLVDIAYGWMARWMEVLEEVAGVKLFEPQKFPRFHAWMKDFKDEPIIKENLPGHDEMLVYFKHKLQN</sequence>
<proteinExistence type="predicted"/>
<dbReference type="InterPro" id="IPR045074">
    <property type="entry name" value="GST_C_Tau"/>
</dbReference>
<keyword evidence="2" id="KW-0808">Transferase</keyword>
<dbReference type="EMBL" id="JADGMS010000017">
    <property type="protein sequence ID" value="KAF9663456.1"/>
    <property type="molecule type" value="Genomic_DNA"/>
</dbReference>
<organism evidence="6 7">
    <name type="scientific">Salix dunnii</name>
    <dbReference type="NCBI Taxonomy" id="1413687"/>
    <lineage>
        <taxon>Eukaryota</taxon>
        <taxon>Viridiplantae</taxon>
        <taxon>Streptophyta</taxon>
        <taxon>Embryophyta</taxon>
        <taxon>Tracheophyta</taxon>
        <taxon>Spermatophyta</taxon>
        <taxon>Magnoliopsida</taxon>
        <taxon>eudicotyledons</taxon>
        <taxon>Gunneridae</taxon>
        <taxon>Pentapetalae</taxon>
        <taxon>rosids</taxon>
        <taxon>fabids</taxon>
        <taxon>Malpighiales</taxon>
        <taxon>Salicaceae</taxon>
        <taxon>Saliceae</taxon>
        <taxon>Salix</taxon>
    </lineage>
</organism>
<dbReference type="PROSITE" id="PS50405">
    <property type="entry name" value="GST_CTER"/>
    <property type="match status" value="1"/>
</dbReference>